<comment type="caution">
    <text evidence="2">The sequence shown here is derived from an EMBL/GenBank/DDBJ whole genome shotgun (WGS) entry which is preliminary data.</text>
</comment>
<organism evidence="2 3">
    <name type="scientific">Cnephaeus nilssonii</name>
    <name type="common">Northern bat</name>
    <name type="synonym">Eptesicus nilssonii</name>
    <dbReference type="NCBI Taxonomy" id="3371016"/>
    <lineage>
        <taxon>Eukaryota</taxon>
        <taxon>Metazoa</taxon>
        <taxon>Chordata</taxon>
        <taxon>Craniata</taxon>
        <taxon>Vertebrata</taxon>
        <taxon>Euteleostomi</taxon>
        <taxon>Mammalia</taxon>
        <taxon>Eutheria</taxon>
        <taxon>Laurasiatheria</taxon>
        <taxon>Chiroptera</taxon>
        <taxon>Yangochiroptera</taxon>
        <taxon>Vespertilionidae</taxon>
        <taxon>Cnephaeus</taxon>
    </lineage>
</organism>
<dbReference type="Proteomes" id="UP001177744">
    <property type="component" value="Unassembled WGS sequence"/>
</dbReference>
<keyword evidence="3" id="KW-1185">Reference proteome</keyword>
<protein>
    <submittedName>
        <fullName evidence="2">Uncharacterized protein</fullName>
    </submittedName>
</protein>
<dbReference type="EMBL" id="JAULJE010000014">
    <property type="protein sequence ID" value="KAK1335129.1"/>
    <property type="molecule type" value="Genomic_DNA"/>
</dbReference>
<sequence length="170" mass="18720">MNLKEKQRTRRPGSIVRLDLTNWRPTRDLRTWEAEGEDLLQIKSALDKMALQEARKAGEDLGIHAFPVMEWVNPNSGQLCFRTIGSSIRSLQIGLHELRLKDREGGSVGNGLKPDSAGSEGPCQAMGLSEDSQTTEWGGVPTPGRRPRVLEMAVGPACWLQVCVSGCRDP</sequence>
<feature type="region of interest" description="Disordered" evidence="1">
    <location>
        <begin position="104"/>
        <end position="142"/>
    </location>
</feature>
<gene>
    <name evidence="2" type="ORF">QTO34_004709</name>
</gene>
<evidence type="ECO:0000313" key="3">
    <source>
        <dbReference type="Proteomes" id="UP001177744"/>
    </source>
</evidence>
<evidence type="ECO:0000256" key="1">
    <source>
        <dbReference type="SAM" id="MobiDB-lite"/>
    </source>
</evidence>
<name>A0AA40LKQ1_CNENI</name>
<evidence type="ECO:0000313" key="2">
    <source>
        <dbReference type="EMBL" id="KAK1335129.1"/>
    </source>
</evidence>
<accession>A0AA40LKQ1</accession>
<proteinExistence type="predicted"/>
<dbReference type="AlphaFoldDB" id="A0AA40LKQ1"/>
<reference evidence="2" key="1">
    <citation type="submission" date="2023-06" db="EMBL/GenBank/DDBJ databases">
        <title>Reference genome for the Northern bat (Eptesicus nilssonii), a most northern bat species.</title>
        <authorList>
            <person name="Laine V.N."/>
            <person name="Pulliainen A.T."/>
            <person name="Lilley T.M."/>
        </authorList>
    </citation>
    <scope>NUCLEOTIDE SEQUENCE</scope>
    <source>
        <strain evidence="2">BLF_Eptnil</strain>
        <tissue evidence="2">Kidney</tissue>
    </source>
</reference>